<dbReference type="Proteomes" id="UP000011778">
    <property type="component" value="Unassembled WGS sequence"/>
</dbReference>
<protein>
    <submittedName>
        <fullName evidence="2">Uncharacterized protein</fullName>
    </submittedName>
</protein>
<keyword evidence="1" id="KW-0812">Transmembrane</keyword>
<dbReference type="AlphaFoldDB" id="M3IMH4"/>
<dbReference type="EMBL" id="AFMD02000269">
    <property type="protein sequence ID" value="EMG21827.1"/>
    <property type="molecule type" value="Genomic_DNA"/>
</dbReference>
<evidence type="ECO:0000313" key="2">
    <source>
        <dbReference type="EMBL" id="EMG21827.1"/>
    </source>
</evidence>
<name>M3IMH4_LEPIT</name>
<comment type="caution">
    <text evidence="2">The sequence shown here is derived from an EMBL/GenBank/DDBJ whole genome shotgun (WGS) entry which is preliminary data.</text>
</comment>
<proteinExistence type="predicted"/>
<sequence>MGQVLSIKLLSPLPQKKSEIKITKRNQRKDQNQTKKEYFFFRKGFLFFVVGMSIFETNNCRMEFRL</sequence>
<organism evidence="2 3">
    <name type="scientific">Leptospira interrogans serovar Copenhageni str. LT2050</name>
    <dbReference type="NCBI Taxonomy" id="1001598"/>
    <lineage>
        <taxon>Bacteria</taxon>
        <taxon>Pseudomonadati</taxon>
        <taxon>Spirochaetota</taxon>
        <taxon>Spirochaetia</taxon>
        <taxon>Leptospirales</taxon>
        <taxon>Leptospiraceae</taxon>
        <taxon>Leptospira</taxon>
    </lineage>
</organism>
<accession>M3IMH4</accession>
<keyword evidence="1" id="KW-1133">Transmembrane helix</keyword>
<keyword evidence="1" id="KW-0472">Membrane</keyword>
<feature type="transmembrane region" description="Helical" evidence="1">
    <location>
        <begin position="38"/>
        <end position="55"/>
    </location>
</feature>
<reference evidence="2 3" key="1">
    <citation type="submission" date="2013-02" db="EMBL/GenBank/DDBJ databases">
        <authorList>
            <person name="Harkins D.M."/>
            <person name="Durkin A.S."/>
            <person name="Brinkac L.M."/>
            <person name="Haft D.H."/>
            <person name="Selengut J.D."/>
            <person name="Sanka R."/>
            <person name="DePew J."/>
            <person name="Purushe J."/>
            <person name="Tulsiani S.M."/>
            <person name="Graham G.C."/>
            <person name="Burns M.-A."/>
            <person name="Dohnt M.F."/>
            <person name="Smythe L.D."/>
            <person name="McKay D.B."/>
            <person name="Craig S.B."/>
            <person name="Vinetz J.M."/>
            <person name="Sutton G.G."/>
            <person name="Nierman W.C."/>
            <person name="Fouts D.E."/>
        </authorList>
    </citation>
    <scope>NUCLEOTIDE SEQUENCE [LARGE SCALE GENOMIC DNA]</scope>
    <source>
        <strain evidence="2 3">LT2050</strain>
    </source>
</reference>
<gene>
    <name evidence="2" type="ORF">LEP1GSC150_3972</name>
</gene>
<evidence type="ECO:0000313" key="3">
    <source>
        <dbReference type="Proteomes" id="UP000011778"/>
    </source>
</evidence>
<evidence type="ECO:0000256" key="1">
    <source>
        <dbReference type="SAM" id="Phobius"/>
    </source>
</evidence>